<dbReference type="RefSeq" id="WP_209466638.1">
    <property type="nucleotide sequence ID" value="NZ_JAGGLG010000014.1"/>
</dbReference>
<accession>A0ABS4JSK0</accession>
<protein>
    <recommendedName>
        <fullName evidence="4">Integral membrane protein</fullName>
    </recommendedName>
</protein>
<organism evidence="2 3">
    <name type="scientific">Symbiobacterium terraclitae</name>
    <dbReference type="NCBI Taxonomy" id="557451"/>
    <lineage>
        <taxon>Bacteria</taxon>
        <taxon>Bacillati</taxon>
        <taxon>Bacillota</taxon>
        <taxon>Clostridia</taxon>
        <taxon>Eubacteriales</taxon>
        <taxon>Symbiobacteriaceae</taxon>
        <taxon>Symbiobacterium</taxon>
    </lineage>
</organism>
<sequence>MKRRWDELIVEVAAPGPAGSAEAALSPEEAAAVFARLDAHLVPLPTATDTAALIDRLRPLLPQPAPRRFREVGLSREPVALLLWAQLHHFRPSWWLASLGFVLVGLVAGPSLTTAGLSPAVLAPPLVIGGVLYAFRSLRGAALELELSCPVTPAQVALGRMLVPLVYDLLLGAIPVLAPGPLHAWFRLYLSWTAALILFAGLMLTLTLFVGTTVAAGLATGLWGLLGALHLIRLSPFGLPDGPGWILAQLALLASGILLLSAGLRPERIGRWAAGRQP</sequence>
<gene>
    <name evidence="2" type="ORF">J2Z79_001922</name>
</gene>
<keyword evidence="1" id="KW-0812">Transmembrane</keyword>
<dbReference type="EMBL" id="JAGGLG010000014">
    <property type="protein sequence ID" value="MBP2018507.1"/>
    <property type="molecule type" value="Genomic_DNA"/>
</dbReference>
<comment type="caution">
    <text evidence="2">The sequence shown here is derived from an EMBL/GenBank/DDBJ whole genome shotgun (WGS) entry which is preliminary data.</text>
</comment>
<proteinExistence type="predicted"/>
<keyword evidence="1" id="KW-0472">Membrane</keyword>
<reference evidence="2 3" key="1">
    <citation type="submission" date="2021-03" db="EMBL/GenBank/DDBJ databases">
        <title>Genomic Encyclopedia of Type Strains, Phase IV (KMG-IV): sequencing the most valuable type-strain genomes for metagenomic binning, comparative biology and taxonomic classification.</title>
        <authorList>
            <person name="Goeker M."/>
        </authorList>
    </citation>
    <scope>NUCLEOTIDE SEQUENCE [LARGE SCALE GENOMIC DNA]</scope>
    <source>
        <strain evidence="2 3">DSM 27138</strain>
    </source>
</reference>
<feature type="transmembrane region" description="Helical" evidence="1">
    <location>
        <begin position="156"/>
        <end position="178"/>
    </location>
</feature>
<keyword evidence="1" id="KW-1133">Transmembrane helix</keyword>
<keyword evidence="3" id="KW-1185">Reference proteome</keyword>
<evidence type="ECO:0000313" key="3">
    <source>
        <dbReference type="Proteomes" id="UP001519289"/>
    </source>
</evidence>
<evidence type="ECO:0000256" key="1">
    <source>
        <dbReference type="SAM" id="Phobius"/>
    </source>
</evidence>
<feature type="transmembrane region" description="Helical" evidence="1">
    <location>
        <begin position="184"/>
        <end position="206"/>
    </location>
</feature>
<dbReference type="Proteomes" id="UP001519289">
    <property type="component" value="Unassembled WGS sequence"/>
</dbReference>
<feature type="transmembrane region" description="Helical" evidence="1">
    <location>
        <begin position="117"/>
        <end position="135"/>
    </location>
</feature>
<feature type="transmembrane region" description="Helical" evidence="1">
    <location>
        <begin position="94"/>
        <end position="111"/>
    </location>
</feature>
<name>A0ABS4JSK0_9FIRM</name>
<evidence type="ECO:0000313" key="2">
    <source>
        <dbReference type="EMBL" id="MBP2018507.1"/>
    </source>
</evidence>
<feature type="transmembrane region" description="Helical" evidence="1">
    <location>
        <begin position="244"/>
        <end position="264"/>
    </location>
</feature>
<feature type="transmembrane region" description="Helical" evidence="1">
    <location>
        <begin position="213"/>
        <end position="232"/>
    </location>
</feature>
<evidence type="ECO:0008006" key="4">
    <source>
        <dbReference type="Google" id="ProtNLM"/>
    </source>
</evidence>